<accession>Z9JQ72</accession>
<dbReference type="AlphaFoldDB" id="Z9JQ72"/>
<keyword evidence="4 5" id="KW-0067">ATP-binding</keyword>
<keyword evidence="3 5" id="KW-0347">Helicase</keyword>
<dbReference type="HOGENOM" id="CLU_010312_3_1_11"/>
<dbReference type="PROSITE" id="PS51198">
    <property type="entry name" value="UVRD_HELICASE_ATP_BIND"/>
    <property type="match status" value="1"/>
</dbReference>
<reference evidence="7 8" key="1">
    <citation type="submission" date="2014-02" db="EMBL/GenBank/DDBJ databases">
        <title>Genome sequence of Brachybacterium phenoliresistens strain W13A50.</title>
        <authorList>
            <person name="Wang X."/>
        </authorList>
    </citation>
    <scope>NUCLEOTIDE SEQUENCE [LARGE SCALE GENOMIC DNA]</scope>
    <source>
        <strain evidence="7 8">W13A50</strain>
    </source>
</reference>
<evidence type="ECO:0000256" key="3">
    <source>
        <dbReference type="ARBA" id="ARBA00022806"/>
    </source>
</evidence>
<dbReference type="GO" id="GO:0043138">
    <property type="term" value="F:3'-5' DNA helicase activity"/>
    <property type="evidence" value="ECO:0007669"/>
    <property type="project" value="TreeGrafter"/>
</dbReference>
<dbReference type="EMBL" id="JDYK01000022">
    <property type="protein sequence ID" value="EWS79936.1"/>
    <property type="molecule type" value="Genomic_DNA"/>
</dbReference>
<dbReference type="GO" id="GO:0005829">
    <property type="term" value="C:cytosol"/>
    <property type="evidence" value="ECO:0007669"/>
    <property type="project" value="TreeGrafter"/>
</dbReference>
<dbReference type="InterPro" id="IPR014016">
    <property type="entry name" value="UvrD-like_ATP-bd"/>
</dbReference>
<evidence type="ECO:0000256" key="5">
    <source>
        <dbReference type="PROSITE-ProRule" id="PRU00560"/>
    </source>
</evidence>
<dbReference type="PANTHER" id="PTHR11070:SF45">
    <property type="entry name" value="DNA 3'-5' HELICASE"/>
    <property type="match status" value="1"/>
</dbReference>
<dbReference type="InterPro" id="IPR027417">
    <property type="entry name" value="P-loop_NTPase"/>
</dbReference>
<dbReference type="GO" id="GO:0016787">
    <property type="term" value="F:hydrolase activity"/>
    <property type="evidence" value="ECO:0007669"/>
    <property type="project" value="UniProtKB-UniRule"/>
</dbReference>
<dbReference type="GO" id="GO:0000725">
    <property type="term" value="P:recombinational repair"/>
    <property type="evidence" value="ECO:0007669"/>
    <property type="project" value="TreeGrafter"/>
</dbReference>
<dbReference type="Proteomes" id="UP000023067">
    <property type="component" value="Unassembled WGS sequence"/>
</dbReference>
<dbReference type="PATRIC" id="fig|396014.3.peg.3301"/>
<keyword evidence="2 5" id="KW-0378">Hydrolase</keyword>
<evidence type="ECO:0000256" key="1">
    <source>
        <dbReference type="ARBA" id="ARBA00022741"/>
    </source>
</evidence>
<dbReference type="RefSeq" id="WP_038374163.1">
    <property type="nucleotide sequence ID" value="NZ_BAAAOW010000002.1"/>
</dbReference>
<sequence>MPAPSRSALSSAALPPAASARSADAAQFARIDRALARTLADLEDRTARALRSPARDGQERLERDAEVHRLESRRRLLSRASRDVCLGRIVPADGSAPRYIGRIGLSDEDGRPLLVDWRSPAAEPFFAATRARPLGLAARRRYRWRDGELLASWDESFLEDGSPGGADPGDEEAAVLDEDSAFLASLAEARTPRMRDVLATIAADQDAIIRADARHPLVVDGGPGTGKTVVALHRAAYLSYADVRLRERGGGILVLGPHRPYLDYIADVLPGLGEDEVRAAVLRDLVPESAVAVPEPDPEVAALKADARMVAAIEPAVALYEEPPQEEVRLEIGGTEVVVDAADWADAFAAVEPGTPHNAARPQILEELAEVVGARLEDAASYDADGRAIDLLGSTQVLAALRRSAELTRALHRAWPLLEATDLVGDLWEVPAYLRRCAPWLTAAQRASLRRPEPTAWTDADLPLLDAARHRLGDARIERGRARREAARATAREQMAPVIDDLVAADGTEMRQMSMLRGEDMAEALLGEGPAVREADLSGPYAHVIVDEAQELTDAQWAMVLRRCPSRSLTIVGDRAQAGGGFAGTWAERLDRVGIGRVRQEVLRVNYRTPHEVMDVAAPVIRAAVPDANVPLSIREAGVPVRHGTPDELAGILAEWTGAHPAGTACVIGADLPAGTDPRVRALSPLQAKGLEFDLVVLVEPEALGEGRAGASARYVAMTRSTRELVILSRG</sequence>
<dbReference type="GO" id="GO:0003677">
    <property type="term" value="F:DNA binding"/>
    <property type="evidence" value="ECO:0007669"/>
    <property type="project" value="InterPro"/>
</dbReference>
<evidence type="ECO:0000256" key="2">
    <source>
        <dbReference type="ARBA" id="ARBA00022801"/>
    </source>
</evidence>
<dbReference type="SUPFAM" id="SSF52540">
    <property type="entry name" value="P-loop containing nucleoside triphosphate hydrolases"/>
    <property type="match status" value="1"/>
</dbReference>
<dbReference type="GO" id="GO:0005524">
    <property type="term" value="F:ATP binding"/>
    <property type="evidence" value="ECO:0007669"/>
    <property type="project" value="UniProtKB-UniRule"/>
</dbReference>
<dbReference type="NCBIfam" id="NF041254">
    <property type="entry name" value="motor_HelR"/>
    <property type="match status" value="1"/>
</dbReference>
<dbReference type="PANTHER" id="PTHR11070">
    <property type="entry name" value="UVRD / RECB / PCRA DNA HELICASE FAMILY MEMBER"/>
    <property type="match status" value="1"/>
</dbReference>
<comment type="caution">
    <text evidence="7">The sequence shown here is derived from an EMBL/GenBank/DDBJ whole genome shotgun (WGS) entry which is preliminary data.</text>
</comment>
<name>Z9JQ72_9MICO</name>
<evidence type="ECO:0000313" key="8">
    <source>
        <dbReference type="Proteomes" id="UP000023067"/>
    </source>
</evidence>
<evidence type="ECO:0000256" key="4">
    <source>
        <dbReference type="ARBA" id="ARBA00022840"/>
    </source>
</evidence>
<feature type="binding site" evidence="5">
    <location>
        <begin position="221"/>
        <end position="228"/>
    </location>
    <ligand>
        <name>ATP</name>
        <dbReference type="ChEBI" id="CHEBI:30616"/>
    </ligand>
</feature>
<dbReference type="InterPro" id="IPR000212">
    <property type="entry name" value="DNA_helicase_UvrD/REP"/>
</dbReference>
<keyword evidence="8" id="KW-1185">Reference proteome</keyword>
<dbReference type="eggNOG" id="COG3973">
    <property type="taxonomic scope" value="Bacteria"/>
</dbReference>
<evidence type="ECO:0000313" key="7">
    <source>
        <dbReference type="EMBL" id="EWS79936.1"/>
    </source>
</evidence>
<gene>
    <name evidence="7" type="ORF">BF93_09010</name>
</gene>
<protein>
    <submittedName>
        <fullName evidence="7">ATPase AAA</fullName>
    </submittedName>
</protein>
<proteinExistence type="predicted"/>
<evidence type="ECO:0000259" key="6">
    <source>
        <dbReference type="PROSITE" id="PS51198"/>
    </source>
</evidence>
<dbReference type="STRING" id="396014.BF93_09010"/>
<dbReference type="Gene3D" id="3.40.50.300">
    <property type="entry name" value="P-loop containing nucleotide triphosphate hydrolases"/>
    <property type="match status" value="3"/>
</dbReference>
<dbReference type="OrthoDB" id="9787585at2"/>
<feature type="domain" description="UvrD-like helicase ATP-binding" evidence="6">
    <location>
        <begin position="200"/>
        <end position="610"/>
    </location>
</feature>
<organism evidence="7 8">
    <name type="scientific">Brachybacterium phenoliresistens</name>
    <dbReference type="NCBI Taxonomy" id="396014"/>
    <lineage>
        <taxon>Bacteria</taxon>
        <taxon>Bacillati</taxon>
        <taxon>Actinomycetota</taxon>
        <taxon>Actinomycetes</taxon>
        <taxon>Micrococcales</taxon>
        <taxon>Dermabacteraceae</taxon>
        <taxon>Brachybacterium</taxon>
    </lineage>
</organism>
<keyword evidence="1 5" id="KW-0547">Nucleotide-binding</keyword>